<dbReference type="STRING" id="695939.SAMN00790413_01995"/>
<proteinExistence type="predicted"/>
<dbReference type="EMBL" id="FWWU01000009">
    <property type="protein sequence ID" value="SMB93462.1"/>
    <property type="molecule type" value="Genomic_DNA"/>
</dbReference>
<evidence type="ECO:0000313" key="2">
    <source>
        <dbReference type="EMBL" id="SMB93462.1"/>
    </source>
</evidence>
<gene>
    <name evidence="2" type="ORF">SAMN00790413_01995</name>
</gene>
<evidence type="ECO:0000313" key="3">
    <source>
        <dbReference type="Proteomes" id="UP000192582"/>
    </source>
</evidence>
<dbReference type="AlphaFoldDB" id="A0A1W1VJC4"/>
<feature type="signal peptide" evidence="1">
    <location>
        <begin position="1"/>
        <end position="21"/>
    </location>
</feature>
<evidence type="ECO:0000256" key="1">
    <source>
        <dbReference type="SAM" id="SignalP"/>
    </source>
</evidence>
<dbReference type="RefSeq" id="WP_084049348.1">
    <property type="nucleotide sequence ID" value="NZ_FWWU01000009.1"/>
</dbReference>
<sequence length="235" mass="24235">MNAPARFFIVASLGLLLSACAGRPTLQVGPAAPAKTVGNVQGNISRWGGAGKVTLAGLPGQALAQADVASSGLFILPLPDAVTVQPALRPAADALSAVGCTGRVTSSDDAARNFAFINLQPQRSEAKPVFAARLQRTSFTRAVLTGRVYLYADRPTRLSGQVDCGQIMQEFAGVAIGVPISVNVNAQSGWNALELRVDVQGSLTGVSATGEVGAVADAPQVWRTAQEIIDQASQL</sequence>
<keyword evidence="1" id="KW-0732">Signal</keyword>
<name>A0A1W1VJC4_9DEIO</name>
<reference evidence="2 3" key="1">
    <citation type="submission" date="2017-04" db="EMBL/GenBank/DDBJ databases">
        <authorList>
            <person name="Afonso C.L."/>
            <person name="Miller P.J."/>
            <person name="Scott M.A."/>
            <person name="Spackman E."/>
            <person name="Goraichik I."/>
            <person name="Dimitrov K.M."/>
            <person name="Suarez D.L."/>
            <person name="Swayne D.E."/>
        </authorList>
    </citation>
    <scope>NUCLEOTIDE SEQUENCE [LARGE SCALE GENOMIC DNA]</scope>
    <source>
        <strain evidence="2 3">KR-140</strain>
    </source>
</reference>
<feature type="chain" id="PRO_5012461467" description="Lipoprotein" evidence="1">
    <location>
        <begin position="22"/>
        <end position="235"/>
    </location>
</feature>
<evidence type="ECO:0008006" key="4">
    <source>
        <dbReference type="Google" id="ProtNLM"/>
    </source>
</evidence>
<keyword evidence="3" id="KW-1185">Reference proteome</keyword>
<dbReference type="OrthoDB" id="66230at2"/>
<dbReference type="PROSITE" id="PS51257">
    <property type="entry name" value="PROKAR_LIPOPROTEIN"/>
    <property type="match status" value="1"/>
</dbReference>
<dbReference type="Proteomes" id="UP000192582">
    <property type="component" value="Unassembled WGS sequence"/>
</dbReference>
<organism evidence="2 3">
    <name type="scientific">Deinococcus hopiensis KR-140</name>
    <dbReference type="NCBI Taxonomy" id="695939"/>
    <lineage>
        <taxon>Bacteria</taxon>
        <taxon>Thermotogati</taxon>
        <taxon>Deinococcota</taxon>
        <taxon>Deinococci</taxon>
        <taxon>Deinococcales</taxon>
        <taxon>Deinococcaceae</taxon>
        <taxon>Deinococcus</taxon>
    </lineage>
</organism>
<protein>
    <recommendedName>
        <fullName evidence="4">Lipoprotein</fullName>
    </recommendedName>
</protein>
<accession>A0A1W1VJC4</accession>